<dbReference type="PANTHER" id="PTHR37984:SF5">
    <property type="entry name" value="PROTEIN NYNRIN-LIKE"/>
    <property type="match status" value="1"/>
</dbReference>
<gene>
    <name evidence="9" type="ORF">CBR_g19879</name>
</gene>
<dbReference type="SUPFAM" id="SSF56672">
    <property type="entry name" value="DNA/RNA polymerases"/>
    <property type="match status" value="1"/>
</dbReference>
<protein>
    <recommendedName>
        <fullName evidence="8">Reverse transcriptase RNase H-like domain-containing protein</fullName>
    </recommendedName>
</protein>
<evidence type="ECO:0000313" key="9">
    <source>
        <dbReference type="EMBL" id="GBG75244.1"/>
    </source>
</evidence>
<name>A0A388KYV8_CHABU</name>
<feature type="compositionally biased region" description="Basic and acidic residues" evidence="7">
    <location>
        <begin position="198"/>
        <end position="208"/>
    </location>
</feature>
<comment type="caution">
    <text evidence="9">The sequence shown here is derived from an EMBL/GenBank/DDBJ whole genome shotgun (WGS) entry which is preliminary data.</text>
</comment>
<dbReference type="EMBL" id="BFEA01000220">
    <property type="protein sequence ID" value="GBG75244.1"/>
    <property type="molecule type" value="Genomic_DNA"/>
</dbReference>
<feature type="region of interest" description="Disordered" evidence="7">
    <location>
        <begin position="234"/>
        <end position="254"/>
    </location>
</feature>
<keyword evidence="3" id="KW-0540">Nuclease</keyword>
<dbReference type="GO" id="GO:0003964">
    <property type="term" value="F:RNA-directed DNA polymerase activity"/>
    <property type="evidence" value="ECO:0007669"/>
    <property type="project" value="UniProtKB-KW"/>
</dbReference>
<accession>A0A388KYV8</accession>
<evidence type="ECO:0000256" key="7">
    <source>
        <dbReference type="SAM" id="MobiDB-lite"/>
    </source>
</evidence>
<keyword evidence="6" id="KW-0695">RNA-directed DNA polymerase</keyword>
<dbReference type="InterPro" id="IPR043502">
    <property type="entry name" value="DNA/RNA_pol_sf"/>
</dbReference>
<dbReference type="GO" id="GO:0004519">
    <property type="term" value="F:endonuclease activity"/>
    <property type="evidence" value="ECO:0007669"/>
    <property type="project" value="UniProtKB-KW"/>
</dbReference>
<keyword evidence="5" id="KW-0378">Hydrolase</keyword>
<dbReference type="PANTHER" id="PTHR37984">
    <property type="entry name" value="PROTEIN CBG26694"/>
    <property type="match status" value="1"/>
</dbReference>
<dbReference type="Proteomes" id="UP000265515">
    <property type="component" value="Unassembled WGS sequence"/>
</dbReference>
<dbReference type="InterPro" id="IPR041373">
    <property type="entry name" value="RT_RNaseH"/>
</dbReference>
<keyword evidence="10" id="KW-1185">Reference proteome</keyword>
<evidence type="ECO:0000256" key="2">
    <source>
        <dbReference type="ARBA" id="ARBA00022695"/>
    </source>
</evidence>
<keyword evidence="2" id="KW-0548">Nucleotidyltransferase</keyword>
<evidence type="ECO:0000256" key="3">
    <source>
        <dbReference type="ARBA" id="ARBA00022722"/>
    </source>
</evidence>
<feature type="compositionally biased region" description="Polar residues" evidence="7">
    <location>
        <begin position="188"/>
        <end position="197"/>
    </location>
</feature>
<dbReference type="Pfam" id="PF17917">
    <property type="entry name" value="RT_RNaseH"/>
    <property type="match status" value="1"/>
</dbReference>
<keyword evidence="1" id="KW-0808">Transferase</keyword>
<organism evidence="9 10">
    <name type="scientific">Chara braunii</name>
    <name type="common">Braun's stonewort</name>
    <dbReference type="NCBI Taxonomy" id="69332"/>
    <lineage>
        <taxon>Eukaryota</taxon>
        <taxon>Viridiplantae</taxon>
        <taxon>Streptophyta</taxon>
        <taxon>Charophyceae</taxon>
        <taxon>Charales</taxon>
        <taxon>Characeae</taxon>
        <taxon>Chara</taxon>
    </lineage>
</organism>
<dbReference type="GO" id="GO:0016787">
    <property type="term" value="F:hydrolase activity"/>
    <property type="evidence" value="ECO:0007669"/>
    <property type="project" value="UniProtKB-KW"/>
</dbReference>
<dbReference type="Gramene" id="GBG75244">
    <property type="protein sequence ID" value="GBG75244"/>
    <property type="gene ID" value="CBR_g19879"/>
</dbReference>
<feature type="region of interest" description="Disordered" evidence="7">
    <location>
        <begin position="144"/>
        <end position="163"/>
    </location>
</feature>
<feature type="compositionally biased region" description="Acidic residues" evidence="7">
    <location>
        <begin position="209"/>
        <end position="219"/>
    </location>
</feature>
<dbReference type="CDD" id="cd09274">
    <property type="entry name" value="RNase_HI_RT_Ty3"/>
    <property type="match status" value="1"/>
</dbReference>
<evidence type="ECO:0000256" key="4">
    <source>
        <dbReference type="ARBA" id="ARBA00022759"/>
    </source>
</evidence>
<dbReference type="InterPro" id="IPR050951">
    <property type="entry name" value="Retrovirus_Pol_polyprotein"/>
</dbReference>
<evidence type="ECO:0000256" key="1">
    <source>
        <dbReference type="ARBA" id="ARBA00022679"/>
    </source>
</evidence>
<dbReference type="FunFam" id="3.10.20.370:FF:000001">
    <property type="entry name" value="Retrovirus-related Pol polyprotein from transposon 17.6-like protein"/>
    <property type="match status" value="1"/>
</dbReference>
<evidence type="ECO:0000256" key="5">
    <source>
        <dbReference type="ARBA" id="ARBA00022801"/>
    </source>
</evidence>
<evidence type="ECO:0000259" key="8">
    <source>
        <dbReference type="Pfam" id="PF17917"/>
    </source>
</evidence>
<sequence>MKGHVIRFCQILAKDEKDHVVFTTIRGEVFDYEGNLIDQDIEGGMRKEAFRRMGRPLPATFRRASPEEASLFELEKTMASLEIGGCDEKELKERKEDIAHRAREVTRKLGKCRDSIIQLCVDIDRVWPNLPNVFLFGGWGNEGQDGSAPAATSAQEAKPMALPMTMSRPVLKRGMPTVMVQTRKGRKTSQLQPASGESSKEPQEKEPIQIEEGDDDEEDERLRAEDELLAKQRAMERASEAGKTQVEEEEPRKKKNVYSIPVEQGIDFEQLVDRILESRRDLVTLKEILAVSSKLREEFKQRMTRKKIMTMPGVRRDLTIPRYLLVRDTHAEDRPFIIETDAGPTALGGVLVQKDGEGRERPLRFESRTLNITERNYSQFKKETLAVLHCLRIFMNYVIGRRFILRVDPTALAHSLKNYSPSDPTISRWLIYIWMFNFEIECISDTQNRADGLSRVDWDSSTDQAENSVPVDGFLEGEESQLSINSNNYLADATTRHGKTIWNAPCFHHVRSELVIGEPFIEQDLWGERTYEQMMKLALSDEVELIKEPLTIENGHEQADKTFRIAGEMSFLVNSLIHEDRLKMMNKEAEGNEIRETFREGEYDGKYKLMGMWLNGELREDEVDPDVREKSTAKGLKWTRVMRDCNGLWEGILSQVL</sequence>
<reference evidence="9 10" key="1">
    <citation type="journal article" date="2018" name="Cell">
        <title>The Chara Genome: Secondary Complexity and Implications for Plant Terrestrialization.</title>
        <authorList>
            <person name="Nishiyama T."/>
            <person name="Sakayama H."/>
            <person name="Vries J.D."/>
            <person name="Buschmann H."/>
            <person name="Saint-Marcoux D."/>
            <person name="Ullrich K.K."/>
            <person name="Haas F.B."/>
            <person name="Vanderstraeten L."/>
            <person name="Becker D."/>
            <person name="Lang D."/>
            <person name="Vosolsobe S."/>
            <person name="Rombauts S."/>
            <person name="Wilhelmsson P.K.I."/>
            <person name="Janitza P."/>
            <person name="Kern R."/>
            <person name="Heyl A."/>
            <person name="Rumpler F."/>
            <person name="Villalobos L.I.A.C."/>
            <person name="Clay J.M."/>
            <person name="Skokan R."/>
            <person name="Toyoda A."/>
            <person name="Suzuki Y."/>
            <person name="Kagoshima H."/>
            <person name="Schijlen E."/>
            <person name="Tajeshwar N."/>
            <person name="Catarino B."/>
            <person name="Hetherington A.J."/>
            <person name="Saltykova A."/>
            <person name="Bonnot C."/>
            <person name="Breuninger H."/>
            <person name="Symeonidi A."/>
            <person name="Radhakrishnan G.V."/>
            <person name="Van Nieuwerburgh F."/>
            <person name="Deforce D."/>
            <person name="Chang C."/>
            <person name="Karol K.G."/>
            <person name="Hedrich R."/>
            <person name="Ulvskov P."/>
            <person name="Glockner G."/>
            <person name="Delwiche C.F."/>
            <person name="Petrasek J."/>
            <person name="Van de Peer Y."/>
            <person name="Friml J."/>
            <person name="Beilby M."/>
            <person name="Dolan L."/>
            <person name="Kohara Y."/>
            <person name="Sugano S."/>
            <person name="Fujiyama A."/>
            <person name="Delaux P.-M."/>
            <person name="Quint M."/>
            <person name="TheiBen G."/>
            <person name="Hagemann M."/>
            <person name="Harholt J."/>
            <person name="Dunand C."/>
            <person name="Zachgo S."/>
            <person name="Langdale J."/>
            <person name="Maumus F."/>
            <person name="Straeten D.V.D."/>
            <person name="Gould S.B."/>
            <person name="Rensing S.A."/>
        </authorList>
    </citation>
    <scope>NUCLEOTIDE SEQUENCE [LARGE SCALE GENOMIC DNA]</scope>
    <source>
        <strain evidence="9 10">S276</strain>
    </source>
</reference>
<dbReference type="AlphaFoldDB" id="A0A388KYV8"/>
<proteinExistence type="predicted"/>
<feature type="domain" description="Reverse transcriptase RNase H-like" evidence="8">
    <location>
        <begin position="333"/>
        <end position="433"/>
    </location>
</feature>
<keyword evidence="4" id="KW-0255">Endonuclease</keyword>
<evidence type="ECO:0000313" key="10">
    <source>
        <dbReference type="Proteomes" id="UP000265515"/>
    </source>
</evidence>
<evidence type="ECO:0000256" key="6">
    <source>
        <dbReference type="ARBA" id="ARBA00022918"/>
    </source>
</evidence>
<feature type="region of interest" description="Disordered" evidence="7">
    <location>
        <begin position="182"/>
        <end position="221"/>
    </location>
</feature>